<accession>A0A2I0XFJ7</accession>
<dbReference type="PANTHER" id="PTHR33116:SF84">
    <property type="entry name" value="RNA-DIRECTED DNA POLYMERASE"/>
    <property type="match status" value="1"/>
</dbReference>
<name>A0A2I0XFJ7_9ASPA</name>
<reference evidence="1 2" key="2">
    <citation type="journal article" date="2017" name="Nature">
        <title>The Apostasia genome and the evolution of orchids.</title>
        <authorList>
            <person name="Zhang G.Q."/>
            <person name="Liu K.W."/>
            <person name="Li Z."/>
            <person name="Lohaus R."/>
            <person name="Hsiao Y.Y."/>
            <person name="Niu S.C."/>
            <person name="Wang J.Y."/>
            <person name="Lin Y.C."/>
            <person name="Xu Q."/>
            <person name="Chen L.J."/>
            <person name="Yoshida K."/>
            <person name="Fujiwara S."/>
            <person name="Wang Z.W."/>
            <person name="Zhang Y.Q."/>
            <person name="Mitsuda N."/>
            <person name="Wang M."/>
            <person name="Liu G.H."/>
            <person name="Pecoraro L."/>
            <person name="Huang H.X."/>
            <person name="Xiao X.J."/>
            <person name="Lin M."/>
            <person name="Wu X.Y."/>
            <person name="Wu W.L."/>
            <person name="Chen Y.Y."/>
            <person name="Chang S.B."/>
            <person name="Sakamoto S."/>
            <person name="Ohme-Takagi M."/>
            <person name="Yagi M."/>
            <person name="Zeng S.J."/>
            <person name="Shen C.Y."/>
            <person name="Yeh C.M."/>
            <person name="Luo Y.B."/>
            <person name="Tsai W.C."/>
            <person name="Van de Peer Y."/>
            <person name="Liu Z.J."/>
        </authorList>
    </citation>
    <scope>NUCLEOTIDE SEQUENCE [LARGE SCALE GENOMIC DNA]</scope>
    <source>
        <tissue evidence="1">The whole plant</tissue>
    </source>
</reference>
<sequence length="104" mass="12077">MVAKVLGFKFVKEMYYLGIKITLRKLVLADFQDLLSHVTDRLNVWGKKSLSLGGRITLINTSLISMQNFLLTHSLVPKRVLYELKKICRRFICTNWMGRKVCIT</sequence>
<organism evidence="1 2">
    <name type="scientific">Dendrobium catenatum</name>
    <dbReference type="NCBI Taxonomy" id="906689"/>
    <lineage>
        <taxon>Eukaryota</taxon>
        <taxon>Viridiplantae</taxon>
        <taxon>Streptophyta</taxon>
        <taxon>Embryophyta</taxon>
        <taxon>Tracheophyta</taxon>
        <taxon>Spermatophyta</taxon>
        <taxon>Magnoliopsida</taxon>
        <taxon>Liliopsida</taxon>
        <taxon>Asparagales</taxon>
        <taxon>Orchidaceae</taxon>
        <taxon>Epidendroideae</taxon>
        <taxon>Malaxideae</taxon>
        <taxon>Dendrobiinae</taxon>
        <taxon>Dendrobium</taxon>
    </lineage>
</organism>
<evidence type="ECO:0000313" key="1">
    <source>
        <dbReference type="EMBL" id="PKU86691.1"/>
    </source>
</evidence>
<reference evidence="1 2" key="1">
    <citation type="journal article" date="2016" name="Sci. Rep.">
        <title>The Dendrobium catenatum Lindl. genome sequence provides insights into polysaccharide synthase, floral development and adaptive evolution.</title>
        <authorList>
            <person name="Zhang G.Q."/>
            <person name="Xu Q."/>
            <person name="Bian C."/>
            <person name="Tsai W.C."/>
            <person name="Yeh C.M."/>
            <person name="Liu K.W."/>
            <person name="Yoshida K."/>
            <person name="Zhang L.S."/>
            <person name="Chang S.B."/>
            <person name="Chen F."/>
            <person name="Shi Y."/>
            <person name="Su Y.Y."/>
            <person name="Zhang Y.Q."/>
            <person name="Chen L.J."/>
            <person name="Yin Y."/>
            <person name="Lin M."/>
            <person name="Huang H."/>
            <person name="Deng H."/>
            <person name="Wang Z.W."/>
            <person name="Zhu S.L."/>
            <person name="Zhao X."/>
            <person name="Deng C."/>
            <person name="Niu S.C."/>
            <person name="Huang J."/>
            <person name="Wang M."/>
            <person name="Liu G.H."/>
            <person name="Yang H.J."/>
            <person name="Xiao X.J."/>
            <person name="Hsiao Y.Y."/>
            <person name="Wu W.L."/>
            <person name="Chen Y.Y."/>
            <person name="Mitsuda N."/>
            <person name="Ohme-Takagi M."/>
            <person name="Luo Y.B."/>
            <person name="Van de Peer Y."/>
            <person name="Liu Z.J."/>
        </authorList>
    </citation>
    <scope>NUCLEOTIDE SEQUENCE [LARGE SCALE GENOMIC DNA]</scope>
    <source>
        <tissue evidence="1">The whole plant</tissue>
    </source>
</reference>
<dbReference type="EMBL" id="KZ501934">
    <property type="protein sequence ID" value="PKU86691.1"/>
    <property type="molecule type" value="Genomic_DNA"/>
</dbReference>
<keyword evidence="2" id="KW-1185">Reference proteome</keyword>
<dbReference type="AlphaFoldDB" id="A0A2I0XFJ7"/>
<dbReference type="Proteomes" id="UP000233837">
    <property type="component" value="Unassembled WGS sequence"/>
</dbReference>
<gene>
    <name evidence="1" type="ORF">MA16_Dca014333</name>
</gene>
<protein>
    <submittedName>
        <fullName evidence="1">Ribonuclease H protein</fullName>
    </submittedName>
</protein>
<evidence type="ECO:0000313" key="2">
    <source>
        <dbReference type="Proteomes" id="UP000233837"/>
    </source>
</evidence>
<proteinExistence type="predicted"/>
<dbReference type="PANTHER" id="PTHR33116">
    <property type="entry name" value="REVERSE TRANSCRIPTASE ZINC-BINDING DOMAIN-CONTAINING PROTEIN-RELATED-RELATED"/>
    <property type="match status" value="1"/>
</dbReference>